<dbReference type="PANTHER" id="PTHR45856:SF24">
    <property type="entry name" value="FUNGAL LIPASE-LIKE DOMAIN-CONTAINING PROTEIN"/>
    <property type="match status" value="1"/>
</dbReference>
<organism evidence="2 3">
    <name type="scientific">Cymbomonas tetramitiformis</name>
    <dbReference type="NCBI Taxonomy" id="36881"/>
    <lineage>
        <taxon>Eukaryota</taxon>
        <taxon>Viridiplantae</taxon>
        <taxon>Chlorophyta</taxon>
        <taxon>Pyramimonadophyceae</taxon>
        <taxon>Pyramimonadales</taxon>
        <taxon>Pyramimonadaceae</taxon>
        <taxon>Cymbomonas</taxon>
    </lineage>
</organism>
<dbReference type="Proteomes" id="UP001190700">
    <property type="component" value="Unassembled WGS sequence"/>
</dbReference>
<accession>A0AAE0CFV5</accession>
<reference evidence="2 3" key="1">
    <citation type="journal article" date="2015" name="Genome Biol. Evol.">
        <title>Comparative Genomics of a Bacterivorous Green Alga Reveals Evolutionary Causalities and Consequences of Phago-Mixotrophic Mode of Nutrition.</title>
        <authorList>
            <person name="Burns J.A."/>
            <person name="Paasch A."/>
            <person name="Narechania A."/>
            <person name="Kim E."/>
        </authorList>
    </citation>
    <scope>NUCLEOTIDE SEQUENCE [LARGE SCALE GENOMIC DNA]</scope>
    <source>
        <strain evidence="2 3">PLY_AMNH</strain>
    </source>
</reference>
<dbReference type="PANTHER" id="PTHR45856">
    <property type="entry name" value="ALPHA/BETA-HYDROLASES SUPERFAMILY PROTEIN"/>
    <property type="match status" value="1"/>
</dbReference>
<feature type="domain" description="Fungal lipase-type" evidence="1">
    <location>
        <begin position="80"/>
        <end position="185"/>
    </location>
</feature>
<dbReference type="Gene3D" id="3.40.50.1820">
    <property type="entry name" value="alpha/beta hydrolase"/>
    <property type="match status" value="1"/>
</dbReference>
<keyword evidence="3" id="KW-1185">Reference proteome</keyword>
<evidence type="ECO:0000259" key="1">
    <source>
        <dbReference type="Pfam" id="PF01764"/>
    </source>
</evidence>
<dbReference type="Pfam" id="PF01764">
    <property type="entry name" value="Lipase_3"/>
    <property type="match status" value="1"/>
</dbReference>
<dbReference type="InterPro" id="IPR002921">
    <property type="entry name" value="Fungal_lipase-type"/>
</dbReference>
<comment type="caution">
    <text evidence="2">The sequence shown here is derived from an EMBL/GenBank/DDBJ whole genome shotgun (WGS) entry which is preliminary data.</text>
</comment>
<evidence type="ECO:0000313" key="2">
    <source>
        <dbReference type="EMBL" id="KAK3254293.1"/>
    </source>
</evidence>
<dbReference type="InterPro" id="IPR029058">
    <property type="entry name" value="AB_hydrolase_fold"/>
</dbReference>
<dbReference type="InterPro" id="IPR051218">
    <property type="entry name" value="Sec_MonoDiacylglyc_Lipase"/>
</dbReference>
<dbReference type="GO" id="GO:0006629">
    <property type="term" value="P:lipid metabolic process"/>
    <property type="evidence" value="ECO:0007669"/>
    <property type="project" value="InterPro"/>
</dbReference>
<evidence type="ECO:0000313" key="3">
    <source>
        <dbReference type="Proteomes" id="UP001190700"/>
    </source>
</evidence>
<dbReference type="AlphaFoldDB" id="A0AAE0CFV5"/>
<feature type="non-terminal residue" evidence="2">
    <location>
        <position position="1"/>
    </location>
</feature>
<proteinExistence type="predicted"/>
<sequence>EVPRALLLGPAYMLAGCPSSPRRPGGFRADHQLGAKDAPQSTRGEVCLRGPRRLALDGWRWICAAQGGRARQGGAGEREGTIVHLGFFLAHNAINAEMQRIVLELIIQRPTANILFTGHSLGGALALLAAMETACGGERLQRKISLATFGMPRVGNHEFADLANLLVPHFVRVVNNKDLVTSLPKTSTTGFSYKHCGCRLQLDGPTGTYRLIEKGGWSDLFTRFDFAFSGEDHRMTNYLICLRIITRKAEADPILSVVRCPSRYHRLATN</sequence>
<dbReference type="SUPFAM" id="SSF53474">
    <property type="entry name" value="alpha/beta-Hydrolases"/>
    <property type="match status" value="1"/>
</dbReference>
<dbReference type="EMBL" id="LGRX02023794">
    <property type="protein sequence ID" value="KAK3254293.1"/>
    <property type="molecule type" value="Genomic_DNA"/>
</dbReference>
<name>A0AAE0CFV5_9CHLO</name>
<gene>
    <name evidence="2" type="ORF">CYMTET_36489</name>
</gene>
<protein>
    <recommendedName>
        <fullName evidence="1">Fungal lipase-type domain-containing protein</fullName>
    </recommendedName>
</protein>